<dbReference type="PANTHER" id="PTHR33077:SF60">
    <property type="entry name" value="TIFY DOMAIN-CONTAINING PROTEIN"/>
    <property type="match status" value="1"/>
</dbReference>
<dbReference type="InterPro" id="IPR010399">
    <property type="entry name" value="Tify_dom"/>
</dbReference>
<dbReference type="GO" id="GO:0005634">
    <property type="term" value="C:nucleus"/>
    <property type="evidence" value="ECO:0007669"/>
    <property type="project" value="TreeGrafter"/>
</dbReference>
<evidence type="ECO:0000259" key="3">
    <source>
        <dbReference type="PROSITE" id="PS51320"/>
    </source>
</evidence>
<evidence type="ECO:0000313" key="4">
    <source>
        <dbReference type="EMBL" id="KAH7432692.1"/>
    </source>
</evidence>
<comment type="caution">
    <text evidence="4">The sequence shown here is derived from an EMBL/GenBank/DDBJ whole genome shotgun (WGS) entry which is preliminary data.</text>
</comment>
<evidence type="ECO:0000256" key="2">
    <source>
        <dbReference type="SAM" id="MobiDB-lite"/>
    </source>
</evidence>
<accession>A0A8T2UBA5</accession>
<dbReference type="SMART" id="SM00979">
    <property type="entry name" value="TIFY"/>
    <property type="match status" value="1"/>
</dbReference>
<feature type="region of interest" description="Disordered" evidence="2">
    <location>
        <begin position="94"/>
        <end position="114"/>
    </location>
</feature>
<reference evidence="4" key="1">
    <citation type="submission" date="2021-08" db="EMBL/GenBank/DDBJ databases">
        <title>WGS assembly of Ceratopteris richardii.</title>
        <authorList>
            <person name="Marchant D.B."/>
            <person name="Chen G."/>
            <person name="Jenkins J."/>
            <person name="Shu S."/>
            <person name="Leebens-Mack J."/>
            <person name="Grimwood J."/>
            <person name="Schmutz J."/>
            <person name="Soltis P."/>
            <person name="Soltis D."/>
            <person name="Chen Z.-H."/>
        </authorList>
    </citation>
    <scope>NUCLEOTIDE SEQUENCE</scope>
    <source>
        <strain evidence="4">Whitten #5841</strain>
        <tissue evidence="4">Leaf</tissue>
    </source>
</reference>
<keyword evidence="5" id="KW-1185">Reference proteome</keyword>
<feature type="compositionally biased region" description="Polar residues" evidence="2">
    <location>
        <begin position="1"/>
        <end position="12"/>
    </location>
</feature>
<name>A0A8T2UBA5_CERRI</name>
<dbReference type="InterPro" id="IPR040390">
    <property type="entry name" value="TIFY/JAZ"/>
</dbReference>
<gene>
    <name evidence="4" type="ORF">KP509_07G035200</name>
</gene>
<dbReference type="EMBL" id="CM035412">
    <property type="protein sequence ID" value="KAH7432692.1"/>
    <property type="molecule type" value="Genomic_DNA"/>
</dbReference>
<protein>
    <recommendedName>
        <fullName evidence="3">Tify domain-containing protein</fullName>
    </recommendedName>
</protein>
<dbReference type="InterPro" id="IPR018467">
    <property type="entry name" value="CCT_CS"/>
</dbReference>
<dbReference type="Pfam" id="PF06200">
    <property type="entry name" value="tify"/>
    <property type="match status" value="1"/>
</dbReference>
<comment type="similarity">
    <text evidence="1">Belongs to the TIFY/JAZ family.</text>
</comment>
<dbReference type="OrthoDB" id="649989at2759"/>
<dbReference type="GO" id="GO:0031347">
    <property type="term" value="P:regulation of defense response"/>
    <property type="evidence" value="ECO:0007669"/>
    <property type="project" value="TreeGrafter"/>
</dbReference>
<dbReference type="Pfam" id="PF09425">
    <property type="entry name" value="Jas_motif"/>
    <property type="match status" value="1"/>
</dbReference>
<dbReference type="GO" id="GO:2000022">
    <property type="term" value="P:regulation of jasmonic acid mediated signaling pathway"/>
    <property type="evidence" value="ECO:0007669"/>
    <property type="project" value="TreeGrafter"/>
</dbReference>
<feature type="compositionally biased region" description="Basic and acidic residues" evidence="2">
    <location>
        <begin position="15"/>
        <end position="31"/>
    </location>
</feature>
<dbReference type="AlphaFoldDB" id="A0A8T2UBA5"/>
<evidence type="ECO:0000256" key="1">
    <source>
        <dbReference type="ARBA" id="ARBA00008614"/>
    </source>
</evidence>
<evidence type="ECO:0000313" key="5">
    <source>
        <dbReference type="Proteomes" id="UP000825935"/>
    </source>
</evidence>
<feature type="domain" description="Tify" evidence="3">
    <location>
        <begin position="40"/>
        <end position="75"/>
    </location>
</feature>
<dbReference type="PROSITE" id="PS51320">
    <property type="entry name" value="TIFY"/>
    <property type="match status" value="1"/>
</dbReference>
<sequence>MQNSPFFLSPNSIPDMRREAPDQLPRQDHTRPFPGRVCLEQNVPSELTIFYSGTVNVYSDVPADKVQAIKVLLSNPRDAQNHRTNIHCTRKVETPKAQAIEDNPSPRLNRASDRKSIYEQPLSKESTTFPPSLCMAAKLPFGRAASLARFLEKRKDRLQSQSAAKAENENYGELNKKINTHISSTFSFYKKNNFVLCANGSYNVT</sequence>
<dbReference type="PANTHER" id="PTHR33077">
    <property type="entry name" value="PROTEIN TIFY 4A-RELATED-RELATED"/>
    <property type="match status" value="1"/>
</dbReference>
<dbReference type="Proteomes" id="UP000825935">
    <property type="component" value="Chromosome 7"/>
</dbReference>
<feature type="region of interest" description="Disordered" evidence="2">
    <location>
        <begin position="1"/>
        <end position="35"/>
    </location>
</feature>
<dbReference type="GO" id="GO:0009611">
    <property type="term" value="P:response to wounding"/>
    <property type="evidence" value="ECO:0007669"/>
    <property type="project" value="TreeGrafter"/>
</dbReference>
<organism evidence="4 5">
    <name type="scientific">Ceratopteris richardii</name>
    <name type="common">Triangle waterfern</name>
    <dbReference type="NCBI Taxonomy" id="49495"/>
    <lineage>
        <taxon>Eukaryota</taxon>
        <taxon>Viridiplantae</taxon>
        <taxon>Streptophyta</taxon>
        <taxon>Embryophyta</taxon>
        <taxon>Tracheophyta</taxon>
        <taxon>Polypodiopsida</taxon>
        <taxon>Polypodiidae</taxon>
        <taxon>Polypodiales</taxon>
        <taxon>Pteridineae</taxon>
        <taxon>Pteridaceae</taxon>
        <taxon>Parkerioideae</taxon>
        <taxon>Ceratopteris</taxon>
    </lineage>
</organism>
<proteinExistence type="inferred from homology"/>